<feature type="transmembrane region" description="Helical" evidence="7">
    <location>
        <begin position="28"/>
        <end position="46"/>
    </location>
</feature>
<evidence type="ECO:0000256" key="6">
    <source>
        <dbReference type="SAM" id="MobiDB-lite"/>
    </source>
</evidence>
<evidence type="ECO:0000313" key="8">
    <source>
        <dbReference type="EMBL" id="MBY8876271.1"/>
    </source>
</evidence>
<reference evidence="8 9" key="1">
    <citation type="submission" date="2021-08" db="EMBL/GenBank/DDBJ databases">
        <title>WGS of actinomycetes from Thailand.</title>
        <authorList>
            <person name="Thawai C."/>
        </authorList>
    </citation>
    <scope>NUCLEOTIDE SEQUENCE [LARGE SCALE GENOMIC DNA]</scope>
    <source>
        <strain evidence="8 9">PLK6-54</strain>
    </source>
</reference>
<feature type="transmembrane region" description="Helical" evidence="7">
    <location>
        <begin position="172"/>
        <end position="194"/>
    </location>
</feature>
<gene>
    <name evidence="8" type="ORF">K7862_01275</name>
</gene>
<dbReference type="EMBL" id="JAINZZ010000001">
    <property type="protein sequence ID" value="MBY8876271.1"/>
    <property type="molecule type" value="Genomic_DNA"/>
</dbReference>
<evidence type="ECO:0000256" key="5">
    <source>
        <dbReference type="ARBA" id="ARBA00023136"/>
    </source>
</evidence>
<feature type="transmembrane region" description="Helical" evidence="7">
    <location>
        <begin position="66"/>
        <end position="88"/>
    </location>
</feature>
<accession>A0ABS7Q045</accession>
<keyword evidence="5 7" id="KW-0472">Membrane</keyword>
<feature type="region of interest" description="Disordered" evidence="6">
    <location>
        <begin position="1"/>
        <end position="21"/>
    </location>
</feature>
<proteinExistence type="predicted"/>
<feature type="compositionally biased region" description="Basic and acidic residues" evidence="6">
    <location>
        <begin position="1"/>
        <end position="20"/>
    </location>
</feature>
<evidence type="ECO:0000256" key="1">
    <source>
        <dbReference type="ARBA" id="ARBA00004651"/>
    </source>
</evidence>
<evidence type="ECO:0000256" key="4">
    <source>
        <dbReference type="ARBA" id="ARBA00022989"/>
    </source>
</evidence>
<evidence type="ECO:0000256" key="3">
    <source>
        <dbReference type="ARBA" id="ARBA00022692"/>
    </source>
</evidence>
<dbReference type="PANTHER" id="PTHR39087:SF2">
    <property type="entry name" value="UPF0104 MEMBRANE PROTEIN MJ1595"/>
    <property type="match status" value="1"/>
</dbReference>
<keyword evidence="9" id="KW-1185">Reference proteome</keyword>
<organism evidence="8 9">
    <name type="scientific">Actinacidiphila acidipaludis</name>
    <dbReference type="NCBI Taxonomy" id="2873382"/>
    <lineage>
        <taxon>Bacteria</taxon>
        <taxon>Bacillati</taxon>
        <taxon>Actinomycetota</taxon>
        <taxon>Actinomycetes</taxon>
        <taxon>Kitasatosporales</taxon>
        <taxon>Streptomycetaceae</taxon>
        <taxon>Actinacidiphila</taxon>
    </lineage>
</organism>
<name>A0ABS7Q045_9ACTN</name>
<feature type="transmembrane region" description="Helical" evidence="7">
    <location>
        <begin position="100"/>
        <end position="126"/>
    </location>
</feature>
<evidence type="ECO:0000256" key="2">
    <source>
        <dbReference type="ARBA" id="ARBA00022475"/>
    </source>
</evidence>
<dbReference type="NCBIfam" id="TIGR00374">
    <property type="entry name" value="flippase-like domain"/>
    <property type="match status" value="1"/>
</dbReference>
<keyword evidence="4 7" id="KW-1133">Transmembrane helix</keyword>
<dbReference type="PANTHER" id="PTHR39087">
    <property type="entry name" value="UPF0104 MEMBRANE PROTEIN MJ1595"/>
    <property type="match status" value="1"/>
</dbReference>
<dbReference type="Proteomes" id="UP000778578">
    <property type="component" value="Unassembled WGS sequence"/>
</dbReference>
<evidence type="ECO:0000256" key="7">
    <source>
        <dbReference type="SAM" id="Phobius"/>
    </source>
</evidence>
<keyword evidence="3 7" id="KW-0812">Transmembrane</keyword>
<dbReference type="Pfam" id="PF03706">
    <property type="entry name" value="LPG_synthase_TM"/>
    <property type="match status" value="1"/>
</dbReference>
<comment type="caution">
    <text evidence="8">The sequence shown here is derived from an EMBL/GenBank/DDBJ whole genome shotgun (WGS) entry which is preliminary data.</text>
</comment>
<evidence type="ECO:0000313" key="9">
    <source>
        <dbReference type="Proteomes" id="UP000778578"/>
    </source>
</evidence>
<keyword evidence="2" id="KW-1003">Cell membrane</keyword>
<dbReference type="InterPro" id="IPR022791">
    <property type="entry name" value="L-PG_synthase/AglD"/>
</dbReference>
<dbReference type="RefSeq" id="WP_222959536.1">
    <property type="nucleotide sequence ID" value="NZ_JAINZZ010000001.1"/>
</dbReference>
<feature type="transmembrane region" description="Helical" evidence="7">
    <location>
        <begin position="138"/>
        <end position="166"/>
    </location>
</feature>
<comment type="subcellular location">
    <subcellularLocation>
        <location evidence="1">Cell membrane</location>
        <topology evidence="1">Multi-pass membrane protein</topology>
    </subcellularLocation>
</comment>
<protein>
    <submittedName>
        <fullName evidence="8">Flippase-like domain-containing protein</fullName>
    </submittedName>
</protein>
<sequence length="350" mass="36533">MRDHSGGGHSREGPADRDAGSSRWPRRIWWVVAGAVLAGVTAAAVVRRSEVAGALRLVAHVDPLPLAAAAACQAASLLCFAGVWRWLLDAGGARWPLRRVAALTLGGNAVSGALPGGAVLATAWAYRQLRRRGIDTTLAAAVLAVAGALSGLGLGVIGAVALIASGPSPRAVVVWTMVVLLIVLVSAACFVVLVRRSDTVRRGLRRVWAAATRRSVRARDLGTLAGRIAEQAWNLKPGLRPWLSPAAQALFNWVFDLACLVLCLRALNITVPWPGVLGAYVLTQIPASLRLTPGNIGVVEAGLAALLAAYGVPSSQALAGALLYRAVSYWAVQPIGWCCCAAVTLRGRRA</sequence>